<dbReference type="Gene3D" id="3.40.50.300">
    <property type="entry name" value="P-loop containing nucleotide triphosphate hydrolases"/>
    <property type="match status" value="1"/>
</dbReference>
<accession>A0A2U3KC61</accession>
<comment type="similarity">
    <text evidence="1">Belongs to the etk/wzc family.</text>
</comment>
<proteinExistence type="inferred from homology"/>
<dbReference type="CDD" id="cd05387">
    <property type="entry name" value="BY-kinase"/>
    <property type="match status" value="1"/>
</dbReference>
<dbReference type="SUPFAM" id="SSF52540">
    <property type="entry name" value="P-loop containing nucleoside triphosphate hydrolases"/>
    <property type="match status" value="1"/>
</dbReference>
<dbReference type="NCBIfam" id="TIGR01007">
    <property type="entry name" value="eps_fam"/>
    <property type="match status" value="1"/>
</dbReference>
<evidence type="ECO:0000256" key="4">
    <source>
        <dbReference type="ARBA" id="ARBA00022777"/>
    </source>
</evidence>
<dbReference type="InterPro" id="IPR033756">
    <property type="entry name" value="YlxH/NBP35"/>
</dbReference>
<evidence type="ECO:0000256" key="6">
    <source>
        <dbReference type="ARBA" id="ARBA00023137"/>
    </source>
</evidence>
<evidence type="ECO:0000259" key="9">
    <source>
        <dbReference type="Pfam" id="PF13807"/>
    </source>
</evidence>
<dbReference type="GO" id="GO:0042802">
    <property type="term" value="F:identical protein binding"/>
    <property type="evidence" value="ECO:0007669"/>
    <property type="project" value="UniProtKB-ARBA"/>
</dbReference>
<keyword evidence="3" id="KW-0547">Nucleotide-binding</keyword>
<dbReference type="InterPro" id="IPR032807">
    <property type="entry name" value="GNVR"/>
</dbReference>
<dbReference type="Pfam" id="PF13807">
    <property type="entry name" value="GNVR"/>
    <property type="match status" value="1"/>
</dbReference>
<dbReference type="InterPro" id="IPR027417">
    <property type="entry name" value="P-loop_NTPase"/>
</dbReference>
<dbReference type="OrthoDB" id="9794577at2"/>
<keyword evidence="6" id="KW-0829">Tyrosine-protein kinase</keyword>
<evidence type="ECO:0000256" key="1">
    <source>
        <dbReference type="ARBA" id="ARBA00008883"/>
    </source>
</evidence>
<reference evidence="11" key="1">
    <citation type="submission" date="2018-02" db="EMBL/GenBank/DDBJ databases">
        <authorList>
            <person name="Hausmann B."/>
        </authorList>
    </citation>
    <scope>NUCLEOTIDE SEQUENCE [LARGE SCALE GENOMIC DNA]</scope>
    <source>
        <strain evidence="11">Peat soil MAG SbA1</strain>
    </source>
</reference>
<dbReference type="InterPro" id="IPR005702">
    <property type="entry name" value="Wzc-like_C"/>
</dbReference>
<feature type="domain" description="Tyrosine-protein kinase G-rich" evidence="9">
    <location>
        <begin position="390"/>
        <end position="460"/>
    </location>
</feature>
<sequence length="755" mass="83630">MPLQPKRNNSDALEALEPIDPLPVKGPQSVYPHFAQPQNSILHYWQILRKRKWAVLATFAIVFALSVIKTLRETRLYQATSKVAIFEENPNVLGFKDVENNLPDFDYQATLETQAAILRSDVLALKVIKAMHLDPNPQAEDAMQPDPAREAGLLGAFRGGLSVQIIPNSRLVQISYTHPNPRLAEAIVNKLVDTFKEENTNAKYESVNETSEWLKAKLDDLRRKVQTSEEILVRYQKDHSILGVDEKQNIVTAKLNELNNELTVAQTDRIQKESNYNLAMAGDPAEFAKPSREGTSSMLEKLREKEADLNTQYAQATTQFGSGYPKVVELKNQLKQVRTEIVAEETRMQHGVRDEYLAAVQRENLLTTAFNQQTQQANQLNESAIEYSVLKRDAEANRQLYQDLLQRFSEASVSETLKSSNIRVVDFARTPTSPITPNVPRNIELGLLLGLACGIGLAFVLESLDTSIRNMEELSAISTLPALGTIPLQLSSNGYLRKRLKTVSAETEKPESPALVAYARPKSEAAEAYRALRTSILLSSFGAPPKVILVTSAMPQEGKTTVSANSALVLAQRGSRVLLVDADLRRPSIAKLFGFQSRGGLSTLISGSDKVEDVVIPCPEVPNLWVLPAGPIPPQPAELLGSAVMKDHIAHWRNVFDHVIIDTPPCLSVTDAVLLSPEADRVILVARSGQTTKAALRRACDLLLQVNARVMGIVLNALNRHSIEEYYQYGGRYANHYYHEESPEDKPTAAASKVS</sequence>
<feature type="coiled-coil region" evidence="8">
    <location>
        <begin position="299"/>
        <end position="347"/>
    </location>
</feature>
<evidence type="ECO:0000256" key="2">
    <source>
        <dbReference type="ARBA" id="ARBA00022679"/>
    </source>
</evidence>
<dbReference type="FunFam" id="3.40.50.300:FF:000527">
    <property type="entry name" value="Tyrosine-protein kinase etk"/>
    <property type="match status" value="1"/>
</dbReference>
<evidence type="ECO:0000313" key="11">
    <source>
        <dbReference type="Proteomes" id="UP000238701"/>
    </source>
</evidence>
<keyword evidence="8" id="KW-0175">Coiled coil</keyword>
<keyword evidence="4" id="KW-0418">Kinase</keyword>
<keyword evidence="2 10" id="KW-0808">Transferase</keyword>
<organism evidence="10 11">
    <name type="scientific">Candidatus Sulfotelmatobacter kueseliae</name>
    <dbReference type="NCBI Taxonomy" id="2042962"/>
    <lineage>
        <taxon>Bacteria</taxon>
        <taxon>Pseudomonadati</taxon>
        <taxon>Acidobacteriota</taxon>
        <taxon>Terriglobia</taxon>
        <taxon>Terriglobales</taxon>
        <taxon>Candidatus Korobacteraceae</taxon>
        <taxon>Candidatus Sulfotelmatobacter</taxon>
    </lineage>
</organism>
<keyword evidence="5" id="KW-0067">ATP-binding</keyword>
<dbReference type="EMBL" id="OMOD01000086">
    <property type="protein sequence ID" value="SPF37245.1"/>
    <property type="molecule type" value="Genomic_DNA"/>
</dbReference>
<dbReference type="GO" id="GO:0005524">
    <property type="term" value="F:ATP binding"/>
    <property type="evidence" value="ECO:0007669"/>
    <property type="project" value="UniProtKB-KW"/>
</dbReference>
<protein>
    <submittedName>
        <fullName evidence="10">Capsular exopolysaccharide family</fullName>
        <ecNumber evidence="10">2.7.10.2</ecNumber>
    </submittedName>
</protein>
<evidence type="ECO:0000256" key="7">
    <source>
        <dbReference type="ARBA" id="ARBA00053015"/>
    </source>
</evidence>
<evidence type="ECO:0000313" key="10">
    <source>
        <dbReference type="EMBL" id="SPF37245.1"/>
    </source>
</evidence>
<dbReference type="InterPro" id="IPR050445">
    <property type="entry name" value="Bact_polysacc_biosynth/exp"/>
</dbReference>
<evidence type="ECO:0000256" key="8">
    <source>
        <dbReference type="SAM" id="Coils"/>
    </source>
</evidence>
<dbReference type="PANTHER" id="PTHR32309">
    <property type="entry name" value="TYROSINE-PROTEIN KINASE"/>
    <property type="match status" value="1"/>
</dbReference>
<comment type="catalytic activity">
    <reaction evidence="7">
        <text>L-tyrosyl-[protein] + ATP = O-phospho-L-tyrosyl-[protein] + ADP + H(+)</text>
        <dbReference type="Rhea" id="RHEA:10596"/>
        <dbReference type="Rhea" id="RHEA-COMP:10136"/>
        <dbReference type="Rhea" id="RHEA-COMP:20101"/>
        <dbReference type="ChEBI" id="CHEBI:15378"/>
        <dbReference type="ChEBI" id="CHEBI:30616"/>
        <dbReference type="ChEBI" id="CHEBI:46858"/>
        <dbReference type="ChEBI" id="CHEBI:61978"/>
        <dbReference type="ChEBI" id="CHEBI:456216"/>
    </reaction>
</comment>
<dbReference type="AlphaFoldDB" id="A0A2U3KC61"/>
<evidence type="ECO:0000256" key="5">
    <source>
        <dbReference type="ARBA" id="ARBA00022840"/>
    </source>
</evidence>
<name>A0A2U3KC61_9BACT</name>
<feature type="coiled-coil region" evidence="8">
    <location>
        <begin position="204"/>
        <end position="275"/>
    </location>
</feature>
<evidence type="ECO:0000256" key="3">
    <source>
        <dbReference type="ARBA" id="ARBA00022741"/>
    </source>
</evidence>
<dbReference type="Pfam" id="PF10609">
    <property type="entry name" value="ParA"/>
    <property type="match status" value="1"/>
</dbReference>
<gene>
    <name evidence="10" type="ORF">SBA1_1760002</name>
</gene>
<dbReference type="GO" id="GO:0004715">
    <property type="term" value="F:non-membrane spanning protein tyrosine kinase activity"/>
    <property type="evidence" value="ECO:0007669"/>
    <property type="project" value="UniProtKB-EC"/>
</dbReference>
<dbReference type="EC" id="2.7.10.2" evidence="10"/>
<dbReference type="PANTHER" id="PTHR32309:SF13">
    <property type="entry name" value="FERRIC ENTEROBACTIN TRANSPORT PROTEIN FEPE"/>
    <property type="match status" value="1"/>
</dbReference>
<dbReference type="Proteomes" id="UP000238701">
    <property type="component" value="Unassembled WGS sequence"/>
</dbReference>
<dbReference type="GO" id="GO:0005886">
    <property type="term" value="C:plasma membrane"/>
    <property type="evidence" value="ECO:0007669"/>
    <property type="project" value="TreeGrafter"/>
</dbReference>